<evidence type="ECO:0000313" key="2">
    <source>
        <dbReference type="EMBL" id="CAD6941583.1"/>
    </source>
</evidence>
<comment type="caution">
    <text evidence="2">The sequence shown here is derived from an EMBL/GenBank/DDBJ whole genome shotgun (WGS) entry which is preliminary data.</text>
</comment>
<reference evidence="2" key="1">
    <citation type="submission" date="2020-10" db="EMBL/GenBank/DDBJ databases">
        <authorList>
            <person name="Sedaghatjoo S."/>
        </authorList>
    </citation>
    <scope>NUCLEOTIDE SEQUENCE</scope>
    <source>
        <strain evidence="2">AZH3</strain>
    </source>
</reference>
<evidence type="ECO:0000256" key="1">
    <source>
        <dbReference type="SAM" id="MobiDB-lite"/>
    </source>
</evidence>
<evidence type="ECO:0000313" key="3">
    <source>
        <dbReference type="Proteomes" id="UP000836402"/>
    </source>
</evidence>
<keyword evidence="3" id="KW-1185">Reference proteome</keyword>
<organism evidence="2 3">
    <name type="scientific">Tilletia caries</name>
    <name type="common">wheat bunt fungus</name>
    <dbReference type="NCBI Taxonomy" id="13290"/>
    <lineage>
        <taxon>Eukaryota</taxon>
        <taxon>Fungi</taxon>
        <taxon>Dikarya</taxon>
        <taxon>Basidiomycota</taxon>
        <taxon>Ustilaginomycotina</taxon>
        <taxon>Exobasidiomycetes</taxon>
        <taxon>Tilletiales</taxon>
        <taxon>Tilletiaceae</taxon>
        <taxon>Tilletia</taxon>
    </lineage>
</organism>
<feature type="region of interest" description="Disordered" evidence="1">
    <location>
        <begin position="90"/>
        <end position="125"/>
    </location>
</feature>
<gene>
    <name evidence="2" type="ORF">JKIAZH3_G9553</name>
</gene>
<dbReference type="EMBL" id="CAJHJG010004497">
    <property type="protein sequence ID" value="CAD6941583.1"/>
    <property type="molecule type" value="Genomic_DNA"/>
</dbReference>
<sequence>PPVPSSMGPMTSTWTRLSRRCQTASEWGNALVPHYARDLGRGVSRPLMKQTSFQARASRAHVLRRRLPSLDFRGAISNLMSPSTARMTDSRFDVRLGTQSTSCSRSTRSPSSQATLRGLAPSHVV</sequence>
<protein>
    <submittedName>
        <fullName evidence="2">Uncharacterized protein</fullName>
    </submittedName>
</protein>
<feature type="compositionally biased region" description="Low complexity" evidence="1">
    <location>
        <begin position="98"/>
        <end position="115"/>
    </location>
</feature>
<accession>A0ABN7IZI8</accession>
<dbReference type="Proteomes" id="UP000836402">
    <property type="component" value="Unassembled WGS sequence"/>
</dbReference>
<proteinExistence type="predicted"/>
<name>A0ABN7IZI8_9BASI</name>
<feature type="non-terminal residue" evidence="2">
    <location>
        <position position="1"/>
    </location>
</feature>